<protein>
    <recommendedName>
        <fullName evidence="5">HTH gntR-type domain-containing protein</fullName>
    </recommendedName>
</protein>
<dbReference type="InterPro" id="IPR000524">
    <property type="entry name" value="Tscrpt_reg_HTH_GntR"/>
</dbReference>
<dbReference type="SUPFAM" id="SSF53822">
    <property type="entry name" value="Periplasmic binding protein-like I"/>
    <property type="match status" value="1"/>
</dbReference>
<dbReference type="InterPro" id="IPR036388">
    <property type="entry name" value="WH-like_DNA-bd_sf"/>
</dbReference>
<reference evidence="6 7" key="2">
    <citation type="journal article" date="2016" name="Int. J. Syst. Evol. Microbiol.">
        <title>Bacillus gobiensis sp. nov., isolated from a soil sample.</title>
        <authorList>
            <person name="Liu B."/>
            <person name="Liu G.H."/>
            <person name="Cetin S."/>
            <person name="Schumann P."/>
            <person name="Pan Z.Z."/>
            <person name="Chen Q.Q."/>
        </authorList>
    </citation>
    <scope>NUCLEOTIDE SEQUENCE [LARGE SCALE GENOMIC DNA]</scope>
    <source>
        <strain evidence="6 7">FJAT-4402</strain>
    </source>
</reference>
<proteinExistence type="predicted"/>
<dbReference type="PRINTS" id="PR00035">
    <property type="entry name" value="HTHGNTR"/>
</dbReference>
<dbReference type="PANTHER" id="PTHR30146:SF95">
    <property type="entry name" value="RIBOSE OPERON REPRESSOR"/>
    <property type="match status" value="1"/>
</dbReference>
<evidence type="ECO:0000259" key="5">
    <source>
        <dbReference type="PROSITE" id="PS50949"/>
    </source>
</evidence>
<dbReference type="SUPFAM" id="SSF46785">
    <property type="entry name" value="Winged helix' DNA-binding domain"/>
    <property type="match status" value="1"/>
</dbReference>
<dbReference type="SMART" id="SM00345">
    <property type="entry name" value="HTH_GNTR"/>
    <property type="match status" value="1"/>
</dbReference>
<dbReference type="FunFam" id="1.10.10.10:FF:000079">
    <property type="entry name" value="GntR family transcriptional regulator"/>
    <property type="match status" value="1"/>
</dbReference>
<dbReference type="Pfam" id="PF13377">
    <property type="entry name" value="Peripla_BP_3"/>
    <property type="match status" value="1"/>
</dbReference>
<evidence type="ECO:0000256" key="3">
    <source>
        <dbReference type="ARBA" id="ARBA00023125"/>
    </source>
</evidence>
<sequence length="361" mass="40225">MSKSLYKNLYEQIKQDILNGTYKTGEQIPSELDLASAYGVSRITSKKALEMLAAEGIVERHVGRGTFVKNQTTINQNSSSQKVIGLVMVSMTEHYGTEIVSAIEAFAAGKCMVVLRLTYGIPEKEDEAIKELMEFGVDGLIVFPAKSEYISERILQLVISQFPIVVVDRTINGINMASVRTDNSRAVQAGLEYLTFLGHKHIAILSPSLQSNNVLEERSKAVIQFSADRGIFFQRKHWLTSIHGDSGIPEEEAEKILRHLRQYPEISAIFAFEYPIALLAAEAIKRQSKHLAEDIDLICFDSPPTMFGQPPFTHLRQNEKALGETALATLLNLMNQEEAENKISIRAELIVGQSTRGKKVD</sequence>
<evidence type="ECO:0000313" key="7">
    <source>
        <dbReference type="Proteomes" id="UP000067625"/>
    </source>
</evidence>
<gene>
    <name evidence="6" type="ORF">AM592_16285</name>
</gene>
<dbReference type="OrthoDB" id="9799482at2"/>
<dbReference type="PATRIC" id="fig|1441095.3.peg.3598"/>
<evidence type="ECO:0000256" key="1">
    <source>
        <dbReference type="ARBA" id="ARBA00022491"/>
    </source>
</evidence>
<evidence type="ECO:0000256" key="4">
    <source>
        <dbReference type="ARBA" id="ARBA00023163"/>
    </source>
</evidence>
<dbReference type="PROSITE" id="PS50949">
    <property type="entry name" value="HTH_GNTR"/>
    <property type="match status" value="1"/>
</dbReference>
<dbReference type="RefSeq" id="WP_053604788.1">
    <property type="nucleotide sequence ID" value="NZ_CP012600.1"/>
</dbReference>
<dbReference type="AlphaFoldDB" id="A0A0M5JM48"/>
<evidence type="ECO:0000256" key="2">
    <source>
        <dbReference type="ARBA" id="ARBA00023015"/>
    </source>
</evidence>
<dbReference type="InterPro" id="IPR036390">
    <property type="entry name" value="WH_DNA-bd_sf"/>
</dbReference>
<dbReference type="Gene3D" id="1.10.10.10">
    <property type="entry name" value="Winged helix-like DNA-binding domain superfamily/Winged helix DNA-binding domain"/>
    <property type="match status" value="1"/>
</dbReference>
<dbReference type="Pfam" id="PF00392">
    <property type="entry name" value="GntR"/>
    <property type="match status" value="1"/>
</dbReference>
<dbReference type="CDD" id="cd07377">
    <property type="entry name" value="WHTH_GntR"/>
    <property type="match status" value="1"/>
</dbReference>
<keyword evidence="4" id="KW-0804">Transcription</keyword>
<keyword evidence="7" id="KW-1185">Reference proteome</keyword>
<keyword evidence="2" id="KW-0805">Transcription regulation</keyword>
<dbReference type="EMBL" id="CP012600">
    <property type="protein sequence ID" value="ALC82964.1"/>
    <property type="molecule type" value="Genomic_DNA"/>
</dbReference>
<dbReference type="PANTHER" id="PTHR30146">
    <property type="entry name" value="LACI-RELATED TRANSCRIPTIONAL REPRESSOR"/>
    <property type="match status" value="1"/>
</dbReference>
<organism evidence="6 7">
    <name type="scientific">Bacillus gobiensis</name>
    <dbReference type="NCBI Taxonomy" id="1441095"/>
    <lineage>
        <taxon>Bacteria</taxon>
        <taxon>Bacillati</taxon>
        <taxon>Bacillota</taxon>
        <taxon>Bacilli</taxon>
        <taxon>Bacillales</taxon>
        <taxon>Bacillaceae</taxon>
        <taxon>Bacillus</taxon>
    </lineage>
</organism>
<keyword evidence="3" id="KW-0238">DNA-binding</keyword>
<dbReference type="STRING" id="1441095.AM592_16285"/>
<reference evidence="7" key="1">
    <citation type="submission" date="2015-08" db="EMBL/GenBank/DDBJ databases">
        <title>Genome sequencing project for genomic taxonomy and phylogenomics of Bacillus-like bacteria.</title>
        <authorList>
            <person name="Liu B."/>
            <person name="Wang J."/>
            <person name="Zhu Y."/>
            <person name="Liu G."/>
            <person name="Chen Q."/>
            <person name="Chen Z."/>
            <person name="Lan J."/>
            <person name="Che J."/>
            <person name="Ge C."/>
            <person name="Shi H."/>
            <person name="Pan Z."/>
            <person name="Liu X."/>
        </authorList>
    </citation>
    <scope>NUCLEOTIDE SEQUENCE [LARGE SCALE GENOMIC DNA]</scope>
    <source>
        <strain evidence="7">FJAT-4402</strain>
    </source>
</reference>
<keyword evidence="1" id="KW-0678">Repressor</keyword>
<feature type="domain" description="HTH gntR-type" evidence="5">
    <location>
        <begin position="3"/>
        <end position="71"/>
    </location>
</feature>
<dbReference type="InterPro" id="IPR046335">
    <property type="entry name" value="LacI/GalR-like_sensor"/>
</dbReference>
<accession>A0A0M5JM48</accession>
<name>A0A0M5JM48_9BACI</name>
<dbReference type="Proteomes" id="UP000067625">
    <property type="component" value="Chromosome"/>
</dbReference>
<dbReference type="CDD" id="cd06267">
    <property type="entry name" value="PBP1_LacI_sugar_binding-like"/>
    <property type="match status" value="1"/>
</dbReference>
<dbReference type="InterPro" id="IPR028082">
    <property type="entry name" value="Peripla_BP_I"/>
</dbReference>
<evidence type="ECO:0000313" key="6">
    <source>
        <dbReference type="EMBL" id="ALC82964.1"/>
    </source>
</evidence>
<dbReference type="GO" id="GO:0003700">
    <property type="term" value="F:DNA-binding transcription factor activity"/>
    <property type="evidence" value="ECO:0007669"/>
    <property type="project" value="InterPro"/>
</dbReference>
<dbReference type="Gene3D" id="3.40.50.2300">
    <property type="match status" value="2"/>
</dbReference>
<dbReference type="GO" id="GO:0000976">
    <property type="term" value="F:transcription cis-regulatory region binding"/>
    <property type="evidence" value="ECO:0007669"/>
    <property type="project" value="TreeGrafter"/>
</dbReference>